<dbReference type="FunFam" id="2.60.120.260:FF:000016">
    <property type="entry name" value="Contactin-associated protein-like 4 isoform 1"/>
    <property type="match status" value="1"/>
</dbReference>
<dbReference type="Gene3D" id="2.60.120.260">
    <property type="entry name" value="Galactose-binding domain-like"/>
    <property type="match status" value="1"/>
</dbReference>
<dbReference type="PANTHER" id="PTHR24543:SF325">
    <property type="entry name" value="F5_8 TYPE C DOMAIN-CONTAINING PROTEIN"/>
    <property type="match status" value="1"/>
</dbReference>
<evidence type="ECO:0000256" key="1">
    <source>
        <dbReference type="SAM" id="MobiDB-lite"/>
    </source>
</evidence>
<dbReference type="KEGG" id="epa:110247690"/>
<evidence type="ECO:0000313" key="3">
    <source>
        <dbReference type="EnsemblMetazoa" id="XP_028517504.1"/>
    </source>
</evidence>
<evidence type="ECO:0000259" key="2">
    <source>
        <dbReference type="PROSITE" id="PS50022"/>
    </source>
</evidence>
<feature type="domain" description="F5/8 type C" evidence="2">
    <location>
        <begin position="16"/>
        <end position="171"/>
    </location>
</feature>
<organism evidence="3 4">
    <name type="scientific">Exaiptasia diaphana</name>
    <name type="common">Tropical sea anemone</name>
    <name type="synonym">Aiptasia pulchella</name>
    <dbReference type="NCBI Taxonomy" id="2652724"/>
    <lineage>
        <taxon>Eukaryota</taxon>
        <taxon>Metazoa</taxon>
        <taxon>Cnidaria</taxon>
        <taxon>Anthozoa</taxon>
        <taxon>Hexacorallia</taxon>
        <taxon>Actiniaria</taxon>
        <taxon>Aiptasiidae</taxon>
        <taxon>Exaiptasia</taxon>
    </lineage>
</organism>
<sequence length="270" mass="30670">MNWYETPSFVTLAAECTGEHALGMQSGRITRQQLSASSQWDKYHAPDNARLNFIAGRGKKGSWSSRTEDLNQWFQVDFLRNVKLTKFATQGRQDERQWVTKFKLRYSAGGSRPAFQTYQEVSGVDKIFNGNTDHTSVVTHTLAAPITARYVEIKPIEWYEHISMRTEFYGCVLSDRYQVIGRNVHMEFVEEHLRAKKGLYLDDTQDSPNNINLEVLADTIYVKERSKLDLRAPALSQTDPTLSAGEDGNDGKHGVDGPTGALRSFIFCYD</sequence>
<dbReference type="SUPFAM" id="SSF49785">
    <property type="entry name" value="Galactose-binding domain-like"/>
    <property type="match status" value="1"/>
</dbReference>
<name>A0A913YQS2_EXADI</name>
<dbReference type="AlphaFoldDB" id="A0A913YQS2"/>
<dbReference type="RefSeq" id="XP_028517504.1">
    <property type="nucleotide sequence ID" value="XM_028661703.1"/>
</dbReference>
<dbReference type="SMART" id="SM00231">
    <property type="entry name" value="FA58C"/>
    <property type="match status" value="1"/>
</dbReference>
<dbReference type="InterPro" id="IPR000421">
    <property type="entry name" value="FA58C"/>
</dbReference>
<keyword evidence="4" id="KW-1185">Reference proteome</keyword>
<dbReference type="Pfam" id="PF00754">
    <property type="entry name" value="F5_F8_type_C"/>
    <property type="match status" value="1"/>
</dbReference>
<protein>
    <recommendedName>
        <fullName evidence="2">F5/8 type C domain-containing protein</fullName>
    </recommendedName>
</protein>
<feature type="region of interest" description="Disordered" evidence="1">
    <location>
        <begin position="237"/>
        <end position="256"/>
    </location>
</feature>
<dbReference type="Proteomes" id="UP000887567">
    <property type="component" value="Unplaced"/>
</dbReference>
<dbReference type="EnsemblMetazoa" id="XM_028661703.1">
    <property type="protein sequence ID" value="XP_028517504.1"/>
    <property type="gene ID" value="LOC110247690"/>
</dbReference>
<dbReference type="OrthoDB" id="5987601at2759"/>
<dbReference type="InterPro" id="IPR008979">
    <property type="entry name" value="Galactose-bd-like_sf"/>
</dbReference>
<evidence type="ECO:0000313" key="4">
    <source>
        <dbReference type="Proteomes" id="UP000887567"/>
    </source>
</evidence>
<accession>A0A913YQS2</accession>
<reference evidence="3" key="1">
    <citation type="submission" date="2022-11" db="UniProtKB">
        <authorList>
            <consortium name="EnsemblMetazoa"/>
        </authorList>
    </citation>
    <scope>IDENTIFICATION</scope>
</reference>
<dbReference type="PROSITE" id="PS50022">
    <property type="entry name" value="FA58C_3"/>
    <property type="match status" value="1"/>
</dbReference>
<proteinExistence type="predicted"/>
<dbReference type="CDD" id="cd00057">
    <property type="entry name" value="FA58C"/>
    <property type="match status" value="1"/>
</dbReference>
<dbReference type="PANTHER" id="PTHR24543">
    <property type="entry name" value="MULTICOPPER OXIDASE-RELATED"/>
    <property type="match status" value="1"/>
</dbReference>
<dbReference type="GeneID" id="110247690"/>